<evidence type="ECO:0000259" key="2">
    <source>
        <dbReference type="PROSITE" id="PS50983"/>
    </source>
</evidence>
<keyword evidence="4" id="KW-1185">Reference proteome</keyword>
<dbReference type="STRING" id="1434700.SAMN06296427_103136"/>
<evidence type="ECO:0000256" key="1">
    <source>
        <dbReference type="SAM" id="SignalP"/>
    </source>
</evidence>
<name>A0A1W1ZQ54_9FLAO</name>
<dbReference type="InterPro" id="IPR050902">
    <property type="entry name" value="ABC_Transporter_SBP"/>
</dbReference>
<feature type="signal peptide" evidence="1">
    <location>
        <begin position="1"/>
        <end position="37"/>
    </location>
</feature>
<dbReference type="PANTHER" id="PTHR30535">
    <property type="entry name" value="VITAMIN B12-BINDING PROTEIN"/>
    <property type="match status" value="1"/>
</dbReference>
<feature type="chain" id="PRO_5012529134" evidence="1">
    <location>
        <begin position="38"/>
        <end position="308"/>
    </location>
</feature>
<dbReference type="SUPFAM" id="SSF53807">
    <property type="entry name" value="Helical backbone' metal receptor"/>
    <property type="match status" value="1"/>
</dbReference>
<dbReference type="PROSITE" id="PS50983">
    <property type="entry name" value="FE_B12_PBP"/>
    <property type="match status" value="1"/>
</dbReference>
<dbReference type="PANTHER" id="PTHR30535:SF4">
    <property type="entry name" value="HEMIN-BINDING PERIPLASMIC PROTEIN HMUT"/>
    <property type="match status" value="1"/>
</dbReference>
<dbReference type="EMBL" id="FWXS01000003">
    <property type="protein sequence ID" value="SMC50393.1"/>
    <property type="molecule type" value="Genomic_DNA"/>
</dbReference>
<evidence type="ECO:0000313" key="3">
    <source>
        <dbReference type="EMBL" id="SMC50393.1"/>
    </source>
</evidence>
<dbReference type="Proteomes" id="UP000192393">
    <property type="component" value="Unassembled WGS sequence"/>
</dbReference>
<reference evidence="3 4" key="1">
    <citation type="submission" date="2017-04" db="EMBL/GenBank/DDBJ databases">
        <authorList>
            <person name="Afonso C.L."/>
            <person name="Miller P.J."/>
            <person name="Scott M.A."/>
            <person name="Spackman E."/>
            <person name="Goraichik I."/>
            <person name="Dimitrov K.M."/>
            <person name="Suarez D.L."/>
            <person name="Swayne D.E."/>
        </authorList>
    </citation>
    <scope>NUCLEOTIDE SEQUENCE [LARGE SCALE GENOMIC DNA]</scope>
    <source>
        <strain evidence="3 4">CGMCC 1.12708</strain>
    </source>
</reference>
<gene>
    <name evidence="3" type="ORF">SAMN06296427_103136</name>
</gene>
<dbReference type="InterPro" id="IPR002491">
    <property type="entry name" value="ABC_transptr_periplasmic_BD"/>
</dbReference>
<organism evidence="3 4">
    <name type="scientific">Moheibacter sediminis</name>
    <dbReference type="NCBI Taxonomy" id="1434700"/>
    <lineage>
        <taxon>Bacteria</taxon>
        <taxon>Pseudomonadati</taxon>
        <taxon>Bacteroidota</taxon>
        <taxon>Flavobacteriia</taxon>
        <taxon>Flavobacteriales</taxon>
        <taxon>Weeksellaceae</taxon>
        <taxon>Moheibacter</taxon>
    </lineage>
</organism>
<dbReference type="Gene3D" id="3.40.50.1980">
    <property type="entry name" value="Nitrogenase molybdenum iron protein domain"/>
    <property type="match status" value="2"/>
</dbReference>
<protein>
    <submittedName>
        <fullName evidence="3">Iron complex transport system substrate-binding protein</fullName>
    </submittedName>
</protein>
<evidence type="ECO:0000313" key="4">
    <source>
        <dbReference type="Proteomes" id="UP000192393"/>
    </source>
</evidence>
<dbReference type="AlphaFoldDB" id="A0A1W1ZQ54"/>
<feature type="domain" description="Fe/B12 periplasmic-binding" evidence="2">
    <location>
        <begin position="57"/>
        <end position="308"/>
    </location>
</feature>
<sequence>MKSKIYEYNNKKTKMTMSKKINLILALAVAITFTACKKDATTESPETTQQEVKSDAKIVSLNGAISETIAALGHADQLVGRDVTSTFPTDLTAKDLGHVGRGMTIEGIMSVNPTLIIGTAKEENPDLMTKIKESGIKLELVNQEYSVEGAKNLIKKVAEILGNADVQKLNDKIDADIAQVQPIEKKPKVLFIYARGTHMLNVSGTGTPMDALIKIAGGENAVTGFSDFKTLTPESLIQGNPDIILMFDSGSQSLGGLEGVLKIPGMEQTNAGKNKKIITMDGGLISNFGPRTGEAALELNKKLIEATK</sequence>
<proteinExistence type="predicted"/>
<dbReference type="Pfam" id="PF01497">
    <property type="entry name" value="Peripla_BP_2"/>
    <property type="match status" value="1"/>
</dbReference>
<accession>A0A1W1ZQ54</accession>
<keyword evidence="1" id="KW-0732">Signal</keyword>